<comment type="similarity">
    <text evidence="1 5">Belongs to the thiolase-like superfamily. Thiolase family.</text>
</comment>
<organism evidence="8 9">
    <name type="scientific">Aeromicrobium fastidiosum</name>
    <dbReference type="NCBI Taxonomy" id="52699"/>
    <lineage>
        <taxon>Bacteria</taxon>
        <taxon>Bacillati</taxon>
        <taxon>Actinomycetota</taxon>
        <taxon>Actinomycetes</taxon>
        <taxon>Propionibacteriales</taxon>
        <taxon>Nocardioidaceae</taxon>
        <taxon>Aeromicrobium</taxon>
    </lineage>
</organism>
<evidence type="ECO:0000259" key="7">
    <source>
        <dbReference type="Pfam" id="PF02803"/>
    </source>
</evidence>
<dbReference type="PIRSF" id="PIRSF000429">
    <property type="entry name" value="Ac-CoA_Ac_transf"/>
    <property type="match status" value="1"/>
</dbReference>
<evidence type="ECO:0000256" key="5">
    <source>
        <dbReference type="RuleBase" id="RU003557"/>
    </source>
</evidence>
<dbReference type="InterPro" id="IPR002155">
    <property type="entry name" value="Thiolase"/>
</dbReference>
<keyword evidence="2 5" id="KW-0808">Transferase</keyword>
<dbReference type="AlphaFoldDB" id="A0A641AQV8"/>
<dbReference type="CDD" id="cd00751">
    <property type="entry name" value="thiolase"/>
    <property type="match status" value="1"/>
</dbReference>
<dbReference type="Pfam" id="PF00108">
    <property type="entry name" value="Thiolase_N"/>
    <property type="match status" value="1"/>
</dbReference>
<gene>
    <name evidence="8" type="ORF">ESP62_001410</name>
</gene>
<protein>
    <submittedName>
        <fullName evidence="8">Thiolase family protein</fullName>
    </submittedName>
</protein>
<dbReference type="InterPro" id="IPR020616">
    <property type="entry name" value="Thiolase_N"/>
</dbReference>
<keyword evidence="9" id="KW-1185">Reference proteome</keyword>
<comment type="caution">
    <text evidence="8">The sequence shown here is derived from an EMBL/GenBank/DDBJ whole genome shotgun (WGS) entry which is preliminary data.</text>
</comment>
<dbReference type="GO" id="GO:0016747">
    <property type="term" value="F:acyltransferase activity, transferring groups other than amino-acyl groups"/>
    <property type="evidence" value="ECO:0007669"/>
    <property type="project" value="InterPro"/>
</dbReference>
<dbReference type="SUPFAM" id="SSF53901">
    <property type="entry name" value="Thiolase-like"/>
    <property type="match status" value="1"/>
</dbReference>
<dbReference type="OrthoDB" id="4440515at2"/>
<dbReference type="NCBIfam" id="TIGR01930">
    <property type="entry name" value="AcCoA-C-Actrans"/>
    <property type="match status" value="1"/>
</dbReference>
<dbReference type="InterPro" id="IPR020617">
    <property type="entry name" value="Thiolase_C"/>
</dbReference>
<dbReference type="PANTHER" id="PTHR43365">
    <property type="entry name" value="BLR7806 PROTEIN"/>
    <property type="match status" value="1"/>
</dbReference>
<evidence type="ECO:0000313" key="9">
    <source>
        <dbReference type="Proteomes" id="UP001515100"/>
    </source>
</evidence>
<dbReference type="Gene3D" id="3.40.47.10">
    <property type="match status" value="2"/>
</dbReference>
<evidence type="ECO:0000256" key="4">
    <source>
        <dbReference type="PIRSR" id="PIRSR000429-1"/>
    </source>
</evidence>
<sequence length="419" mass="43671">MAPSGNLETARLKNSLEQEGGPVSRTAVVVDAVRSPMAKGKPARDGRAGGALCDVHPVELLGQVLESLFARNAAVDPGEVEDVIAGCVSQVGEQAGPIGRWAWLAAGLPDHVPSVAVNRACGSSQQAVDFAAQGVLAGVYDIVVACGVESMSRIPMGTARMGQDHQGPSVAARYAPGLVSQGISAELISARFGIGRDELDEFSAASHARAHAADFTAEIVPVRRPDGSLVDHDETVRPATTAAGLAELRPAFRSDEMSERFTEIQWNVTAGNSSQLADGASAVLIMTEERALQLGLTPRARFHSFAVAGDDPITMLMGPVPATEKLLKRAGLSIGDIDHYEINEAFAPVPIAWGRHFGADPARINPAGGAIALGHPLGASGARLLTTMLGQLERTGGRYGLQTMCEAGGMANATLIERL</sequence>
<reference evidence="8" key="1">
    <citation type="submission" date="2019-09" db="EMBL/GenBank/DDBJ databases">
        <authorList>
            <person name="Li J."/>
        </authorList>
    </citation>
    <scope>NUCLEOTIDE SEQUENCE [LARGE SCALE GENOMIC DNA]</scope>
    <source>
        <strain evidence="8">NRBC 14897</strain>
    </source>
</reference>
<feature type="active site" description="Acyl-thioester intermediate" evidence="4">
    <location>
        <position position="121"/>
    </location>
</feature>
<feature type="active site" description="Proton acceptor" evidence="4">
    <location>
        <position position="405"/>
    </location>
</feature>
<name>A0A641AQV8_9ACTN</name>
<evidence type="ECO:0000259" key="6">
    <source>
        <dbReference type="Pfam" id="PF00108"/>
    </source>
</evidence>
<evidence type="ECO:0000256" key="3">
    <source>
        <dbReference type="ARBA" id="ARBA00023315"/>
    </source>
</evidence>
<accession>A0A641AQV8</accession>
<proteinExistence type="inferred from homology"/>
<dbReference type="InterPro" id="IPR020613">
    <property type="entry name" value="Thiolase_CS"/>
</dbReference>
<evidence type="ECO:0000256" key="2">
    <source>
        <dbReference type="ARBA" id="ARBA00022679"/>
    </source>
</evidence>
<dbReference type="Pfam" id="PF02803">
    <property type="entry name" value="Thiolase_C"/>
    <property type="match status" value="1"/>
</dbReference>
<dbReference type="PANTHER" id="PTHR43365:SF1">
    <property type="entry name" value="ACETYL-COA C-ACYLTRANSFERASE"/>
    <property type="match status" value="1"/>
</dbReference>
<feature type="domain" description="Thiolase N-terminal" evidence="6">
    <location>
        <begin position="28"/>
        <end position="289"/>
    </location>
</feature>
<evidence type="ECO:0000313" key="8">
    <source>
        <dbReference type="EMBL" id="KAA1379897.1"/>
    </source>
</evidence>
<evidence type="ECO:0000256" key="1">
    <source>
        <dbReference type="ARBA" id="ARBA00010982"/>
    </source>
</evidence>
<keyword evidence="3 5" id="KW-0012">Acyltransferase</keyword>
<feature type="active site" description="Proton acceptor" evidence="4">
    <location>
        <position position="375"/>
    </location>
</feature>
<dbReference type="EMBL" id="SDPP02000001">
    <property type="protein sequence ID" value="KAA1379897.1"/>
    <property type="molecule type" value="Genomic_DNA"/>
</dbReference>
<dbReference type="InterPro" id="IPR016039">
    <property type="entry name" value="Thiolase-like"/>
</dbReference>
<feature type="domain" description="Thiolase C-terminal" evidence="7">
    <location>
        <begin position="297"/>
        <end position="418"/>
    </location>
</feature>
<dbReference type="PROSITE" id="PS00737">
    <property type="entry name" value="THIOLASE_2"/>
    <property type="match status" value="1"/>
</dbReference>
<dbReference type="Proteomes" id="UP001515100">
    <property type="component" value="Unassembled WGS sequence"/>
</dbReference>